<organism evidence="1 2">
    <name type="scientific">Plasmopara halstedii</name>
    <name type="common">Downy mildew of sunflower</name>
    <dbReference type="NCBI Taxonomy" id="4781"/>
    <lineage>
        <taxon>Eukaryota</taxon>
        <taxon>Sar</taxon>
        <taxon>Stramenopiles</taxon>
        <taxon>Oomycota</taxon>
        <taxon>Peronosporomycetes</taxon>
        <taxon>Peronosporales</taxon>
        <taxon>Peronosporaceae</taxon>
        <taxon>Plasmopara</taxon>
    </lineage>
</organism>
<dbReference type="AlphaFoldDB" id="A0A0P1B2Q4"/>
<sequence>MIEPVERKPCKAMNPDRLRKLIDSPSILNDTRKVSMAIVKSQTLTKSWNGEQSDIRPFEKLAIPAQVIRTKDLRSSAISVGKSVAPSGLQLNDVAIIPKNDELQNEFTTFLMTQKETVTCAAEIEQCAIPKSVLLKEGIMNPQQRRERLRFETDHLLAKRAIHRTEMNDRRLQQIIKGRHSTCDVLGTHHDASRSEGDEFKSNSIRLNKSQISRREYQRKNSMANSHLNHHDRFFNDTPLERNQQRAQNLRNQSAGGRPYDIINGGHVMHFPPTIAEKQHQWQAHPSVNIHRYTQ</sequence>
<evidence type="ECO:0000313" key="2">
    <source>
        <dbReference type="Proteomes" id="UP000054928"/>
    </source>
</evidence>
<dbReference type="GeneID" id="36400273"/>
<dbReference type="RefSeq" id="XP_024584262.1">
    <property type="nucleotide sequence ID" value="XM_024718910.1"/>
</dbReference>
<dbReference type="EMBL" id="CCYD01002864">
    <property type="protein sequence ID" value="CEG47893.1"/>
    <property type="molecule type" value="Genomic_DNA"/>
</dbReference>
<accession>A0A0P1B2Q4</accession>
<dbReference type="OMA" id="RNRPATH"/>
<dbReference type="OrthoDB" id="417983at2759"/>
<evidence type="ECO:0000313" key="1">
    <source>
        <dbReference type="EMBL" id="CEG47893.1"/>
    </source>
</evidence>
<keyword evidence="2" id="KW-1185">Reference proteome</keyword>
<name>A0A0P1B2Q4_PLAHL</name>
<protein>
    <submittedName>
        <fullName evidence="1">Uncharacterized protein</fullName>
    </submittedName>
</protein>
<proteinExistence type="predicted"/>
<reference evidence="2" key="1">
    <citation type="submission" date="2014-09" db="EMBL/GenBank/DDBJ databases">
        <authorList>
            <person name="Sharma Rahul"/>
            <person name="Thines Marco"/>
        </authorList>
    </citation>
    <scope>NUCLEOTIDE SEQUENCE [LARGE SCALE GENOMIC DNA]</scope>
</reference>
<dbReference type="Proteomes" id="UP000054928">
    <property type="component" value="Unassembled WGS sequence"/>
</dbReference>